<evidence type="ECO:0000313" key="12">
    <source>
        <dbReference type="EMBL" id="HGU58769.1"/>
    </source>
</evidence>
<dbReference type="PANTHER" id="PTHR10762:SF1">
    <property type="entry name" value="2-(3-AMINO-3-CARBOXYPROPYL)HISTIDINE SYNTHASE SUBUNIT 1"/>
    <property type="match status" value="1"/>
</dbReference>
<evidence type="ECO:0000256" key="2">
    <source>
        <dbReference type="ARBA" id="ARBA00005156"/>
    </source>
</evidence>
<dbReference type="Gene3D" id="3.40.50.11860">
    <property type="entry name" value="Diphthamide synthesis DPH1/DPH2 domain 3"/>
    <property type="match status" value="1"/>
</dbReference>
<dbReference type="AlphaFoldDB" id="A0A7C3YFY9"/>
<comment type="caution">
    <text evidence="11">The sequence shown here is derived from an EMBL/GenBank/DDBJ whole genome shotgun (WGS) entry which is preliminary data.</text>
</comment>
<evidence type="ECO:0000256" key="10">
    <source>
        <dbReference type="PIRNR" id="PIRNR004967"/>
    </source>
</evidence>
<evidence type="ECO:0000256" key="7">
    <source>
        <dbReference type="ARBA" id="ARBA00023004"/>
    </source>
</evidence>
<dbReference type="InterPro" id="IPR035435">
    <property type="entry name" value="DPH1/DPH2_euk_archaea"/>
</dbReference>
<evidence type="ECO:0000256" key="9">
    <source>
        <dbReference type="ARBA" id="ARBA00048403"/>
    </source>
</evidence>
<keyword evidence="8 10" id="KW-0411">Iron-sulfur</keyword>
<sequence length="313" mass="35992">MLQIDFSSIFGKIRGKSVGIQLPDGLKYYAKDIAEIFERKGFEVILSGKPSYGACDVDLDLLKHVDVLLHFGHTKLLDYDRVLYIPYEIDYEVDPELLKKEIHERRIAIIGTANYAWKFKEIKKILEESGFKVMLKRGIRAEYEGQVLGCDYSSLEGLNVEAVLFIGDGRFHAIGASIYTKKKVYAYNPLMGEIEIIKQEDFLKRRYFAVSKAKLCESFGILVSTKPGQKRLGLAQKLRNLAKERGKKAEIILTDEITPQLTENFRFDCYVNTACPRIVYDDYKRFEKPLITPPEFEVVLGLKSEIEMDTIFR</sequence>
<gene>
    <name evidence="11" type="primary">dph2</name>
    <name evidence="12" type="ORF">ENT89_00855</name>
    <name evidence="11" type="ORF">ENX77_07705</name>
</gene>
<name>A0A7C3YFY9_9EURY</name>
<reference evidence="11" key="1">
    <citation type="journal article" date="2020" name="mSystems">
        <title>Genome- and Community-Level Interaction Insights into Carbon Utilization and Element Cycling Functions of Hydrothermarchaeota in Hydrothermal Sediment.</title>
        <authorList>
            <person name="Zhou Z."/>
            <person name="Liu Y."/>
            <person name="Xu W."/>
            <person name="Pan J."/>
            <person name="Luo Z.H."/>
            <person name="Li M."/>
        </authorList>
    </citation>
    <scope>NUCLEOTIDE SEQUENCE [LARGE SCALE GENOMIC DNA]</scope>
    <source>
        <strain evidence="12">SpSt-62</strain>
        <strain evidence="11">SpSt-97</strain>
    </source>
</reference>
<dbReference type="UniPathway" id="UPA00559"/>
<dbReference type="PANTHER" id="PTHR10762">
    <property type="entry name" value="DIPHTHAMIDE BIOSYNTHESIS PROTEIN"/>
    <property type="match status" value="1"/>
</dbReference>
<evidence type="ECO:0000256" key="3">
    <source>
        <dbReference type="ARBA" id="ARBA00012221"/>
    </source>
</evidence>
<dbReference type="GO" id="GO:0046872">
    <property type="term" value="F:metal ion binding"/>
    <property type="evidence" value="ECO:0007669"/>
    <property type="project" value="UniProtKB-KW"/>
</dbReference>
<comment type="similarity">
    <text evidence="10">Belongs to the DPH1/DPH2 family.</text>
</comment>
<dbReference type="EMBL" id="DTAK01000006">
    <property type="protein sequence ID" value="HGU58769.1"/>
    <property type="molecule type" value="Genomic_DNA"/>
</dbReference>
<dbReference type="EC" id="2.5.1.108" evidence="3 10"/>
<keyword evidence="4 10" id="KW-0808">Transferase</keyword>
<keyword evidence="6 10" id="KW-0479">Metal-binding</keyword>
<dbReference type="Gene3D" id="3.40.50.11850">
    <property type="entry name" value="Diphthamide synthesis DPH1/DPH2 domain 2"/>
    <property type="match status" value="1"/>
</dbReference>
<dbReference type="NCBIfam" id="TIGR03682">
    <property type="entry name" value="arCOG04112"/>
    <property type="match status" value="1"/>
</dbReference>
<dbReference type="Gene3D" id="3.40.50.11840">
    <property type="entry name" value="Diphthamide synthesis DPH1/DPH2 domain 1"/>
    <property type="match status" value="1"/>
</dbReference>
<dbReference type="InterPro" id="IPR042264">
    <property type="entry name" value="DPH1/DPH2_2"/>
</dbReference>
<dbReference type="InterPro" id="IPR016435">
    <property type="entry name" value="DPH1/DPH2"/>
</dbReference>
<dbReference type="EMBL" id="DTPI01000033">
    <property type="protein sequence ID" value="HGE66979.1"/>
    <property type="molecule type" value="Genomic_DNA"/>
</dbReference>
<comment type="pathway">
    <text evidence="2 10">Protein modification; peptidyl-diphthamide biosynthesis.</text>
</comment>
<keyword evidence="10" id="KW-0004">4Fe-4S</keyword>
<dbReference type="InterPro" id="IPR022428">
    <property type="entry name" value="Dph2_arc"/>
</dbReference>
<protein>
    <recommendedName>
        <fullName evidence="3 10">2-(3-amino-3-carboxypropyl)histidine synthase</fullName>
        <ecNumber evidence="3 10">2.5.1.108</ecNumber>
    </recommendedName>
</protein>
<proteinExistence type="inferred from homology"/>
<evidence type="ECO:0000256" key="4">
    <source>
        <dbReference type="ARBA" id="ARBA00022679"/>
    </source>
</evidence>
<dbReference type="GO" id="GO:0017183">
    <property type="term" value="P:protein histidyl modification to diphthamide"/>
    <property type="evidence" value="ECO:0007669"/>
    <property type="project" value="UniProtKB-UniRule"/>
</dbReference>
<evidence type="ECO:0000256" key="1">
    <source>
        <dbReference type="ARBA" id="ARBA00001966"/>
    </source>
</evidence>
<accession>A0A7C3YFY9</accession>
<dbReference type="Pfam" id="PF01866">
    <property type="entry name" value="Diphthamide_syn"/>
    <property type="match status" value="1"/>
</dbReference>
<dbReference type="NCBIfam" id="TIGR00322">
    <property type="entry name" value="diphth2_R"/>
    <property type="match status" value="1"/>
</dbReference>
<dbReference type="GO" id="GO:0051539">
    <property type="term" value="F:4 iron, 4 sulfur cluster binding"/>
    <property type="evidence" value="ECO:0007669"/>
    <property type="project" value="UniProtKB-UniRule"/>
</dbReference>
<dbReference type="PIRSF" id="PIRSF004967">
    <property type="entry name" value="DPH1"/>
    <property type="match status" value="1"/>
</dbReference>
<evidence type="ECO:0000313" key="11">
    <source>
        <dbReference type="EMBL" id="HGE66979.1"/>
    </source>
</evidence>
<evidence type="ECO:0000256" key="5">
    <source>
        <dbReference type="ARBA" id="ARBA00022691"/>
    </source>
</evidence>
<dbReference type="InterPro" id="IPR042263">
    <property type="entry name" value="DPH1/DPH2_1"/>
</dbReference>
<dbReference type="FunFam" id="3.40.50.11860:FF:000001">
    <property type="entry name" value="2-(3-amino-3-carboxypropyl)histidine synthase subunit 2"/>
    <property type="match status" value="1"/>
</dbReference>
<evidence type="ECO:0000256" key="8">
    <source>
        <dbReference type="ARBA" id="ARBA00023014"/>
    </source>
</evidence>
<keyword evidence="7 10" id="KW-0408">Iron</keyword>
<comment type="catalytic activity">
    <reaction evidence="9 10">
        <text>L-histidyl-[translation elongation factor 2] + S-adenosyl-L-methionine = 2-[(3S)-amino-3-carboxypropyl]-L-histidyl-[translation elongation factor 2] + S-methyl-5'-thioadenosine + H(+)</text>
        <dbReference type="Rhea" id="RHEA:36783"/>
        <dbReference type="Rhea" id="RHEA-COMP:9748"/>
        <dbReference type="Rhea" id="RHEA-COMP:9749"/>
        <dbReference type="ChEBI" id="CHEBI:15378"/>
        <dbReference type="ChEBI" id="CHEBI:17509"/>
        <dbReference type="ChEBI" id="CHEBI:29979"/>
        <dbReference type="ChEBI" id="CHEBI:59789"/>
        <dbReference type="ChEBI" id="CHEBI:73995"/>
        <dbReference type="EC" id="2.5.1.108"/>
    </reaction>
</comment>
<comment type="cofactor">
    <cofactor evidence="1 10">
        <name>[4Fe-4S] cluster</name>
        <dbReference type="ChEBI" id="CHEBI:49883"/>
    </cofactor>
</comment>
<keyword evidence="5 10" id="KW-0949">S-adenosyl-L-methionine</keyword>
<dbReference type="InterPro" id="IPR042265">
    <property type="entry name" value="DPH1/DPH2_3"/>
</dbReference>
<dbReference type="GO" id="GO:0090560">
    <property type="term" value="F:2-(3-amino-3-carboxypropyl)histidine synthase activity"/>
    <property type="evidence" value="ECO:0007669"/>
    <property type="project" value="UniProtKB-UniRule"/>
</dbReference>
<dbReference type="SFLD" id="SFLDS00032">
    <property type="entry name" value="Radical_SAM_3-amino-3-carboxyp"/>
    <property type="match status" value="1"/>
</dbReference>
<comment type="function">
    <text evidence="10">Catalyzes the first step of diphthamide biosynthesis, i.e. the transfer of the 3-amino-3-carboxypropyl group from S-adenosyl-L-methionine (SAM) to the C2 position of the imidazole ring of the target histidine residue in translation elongation factor 2 (EF-2).</text>
</comment>
<evidence type="ECO:0000256" key="6">
    <source>
        <dbReference type="ARBA" id="ARBA00022723"/>
    </source>
</evidence>
<organism evidence="11">
    <name type="scientific">Geoglobus ahangari</name>
    <dbReference type="NCBI Taxonomy" id="113653"/>
    <lineage>
        <taxon>Archaea</taxon>
        <taxon>Methanobacteriati</taxon>
        <taxon>Methanobacteriota</taxon>
        <taxon>Archaeoglobi</taxon>
        <taxon>Archaeoglobales</taxon>
        <taxon>Archaeoglobaceae</taxon>
        <taxon>Geoglobus</taxon>
    </lineage>
</organism>